<dbReference type="PRINTS" id="PR00420">
    <property type="entry name" value="RNGMNOXGNASE"/>
</dbReference>
<dbReference type="RefSeq" id="WP_064074875.1">
    <property type="nucleotide sequence ID" value="NZ_CP096567.1"/>
</dbReference>
<dbReference type="Gene3D" id="3.50.50.60">
    <property type="entry name" value="FAD/NAD(P)-binding domain"/>
    <property type="match status" value="1"/>
</dbReference>
<dbReference type="PANTHER" id="PTHR43476">
    <property type="entry name" value="3-(3-HYDROXY-PHENYL)PROPIONATE/3-HYDROXYCINNAMIC ACID HYDROXYLASE"/>
    <property type="match status" value="1"/>
</dbReference>
<keyword evidence="4" id="KW-0614">Plasmid</keyword>
<feature type="domain" description="FAD-binding" evidence="3">
    <location>
        <begin position="5"/>
        <end position="339"/>
    </location>
</feature>
<accession>A0AB38RM73</accession>
<dbReference type="Proteomes" id="UP000831484">
    <property type="component" value="Plasmid pdjl-6-4"/>
</dbReference>
<evidence type="ECO:0000256" key="2">
    <source>
        <dbReference type="ARBA" id="ARBA00023027"/>
    </source>
</evidence>
<proteinExistence type="predicted"/>
<dbReference type="GO" id="GO:0071949">
    <property type="term" value="F:FAD binding"/>
    <property type="evidence" value="ECO:0007669"/>
    <property type="project" value="InterPro"/>
</dbReference>
<evidence type="ECO:0000313" key="5">
    <source>
        <dbReference type="Proteomes" id="UP000831484"/>
    </source>
</evidence>
<name>A0AB38RM73_RHOSG</name>
<keyword evidence="4" id="KW-0503">Monooxygenase</keyword>
<dbReference type="GO" id="GO:0004497">
    <property type="term" value="F:monooxygenase activity"/>
    <property type="evidence" value="ECO:0007669"/>
    <property type="project" value="UniProtKB-KW"/>
</dbReference>
<reference evidence="5" key="1">
    <citation type="journal article" date="2022" name="Environ. Microbiol.">
        <title>Functional analysis, diversity, and distribution of carbendazim hydrolases MheI and CbmA, responsible for the initial step in carbendazim degradation.</title>
        <authorList>
            <person name="Zhang M."/>
            <person name="Bai X."/>
            <person name="Li Q."/>
            <person name="Zhang L."/>
            <person name="Zhu Q."/>
            <person name="Gao S."/>
            <person name="Ke Z."/>
            <person name="Jiang M."/>
            <person name="Hu J."/>
            <person name="Qiu J."/>
            <person name="Hong Q."/>
        </authorList>
    </citation>
    <scope>NUCLEOTIDE SEQUENCE [LARGE SCALE GENOMIC DNA]</scope>
    <source>
        <strain evidence="5">djl-6</strain>
    </source>
</reference>
<keyword evidence="2" id="KW-0520">NAD</keyword>
<organism evidence="4 5">
    <name type="scientific">Rhodococcus qingshengii JCM 15477</name>
    <dbReference type="NCBI Taxonomy" id="1303681"/>
    <lineage>
        <taxon>Bacteria</taxon>
        <taxon>Bacillati</taxon>
        <taxon>Actinomycetota</taxon>
        <taxon>Actinomycetes</taxon>
        <taxon>Mycobacteriales</taxon>
        <taxon>Nocardiaceae</taxon>
        <taxon>Rhodococcus</taxon>
        <taxon>Rhodococcus erythropolis group</taxon>
    </lineage>
</organism>
<dbReference type="InterPro" id="IPR002938">
    <property type="entry name" value="FAD-bd"/>
</dbReference>
<geneLocation type="plasmid" evidence="4 5">
    <name>pdjl-6-4</name>
</geneLocation>
<evidence type="ECO:0000256" key="1">
    <source>
        <dbReference type="ARBA" id="ARBA00023002"/>
    </source>
</evidence>
<dbReference type="InterPro" id="IPR036188">
    <property type="entry name" value="FAD/NAD-bd_sf"/>
</dbReference>
<dbReference type="SUPFAM" id="SSF51905">
    <property type="entry name" value="FAD/NAD(P)-binding domain"/>
    <property type="match status" value="1"/>
</dbReference>
<dbReference type="EMBL" id="CP096567">
    <property type="protein sequence ID" value="UPU46502.1"/>
    <property type="molecule type" value="Genomic_DNA"/>
</dbReference>
<dbReference type="InterPro" id="IPR050631">
    <property type="entry name" value="PheA/TfdB_FAD_monoxygenase"/>
</dbReference>
<sequence length="396" mass="42625">MSTNSVLIVGGGPLGLLQALGLAQIGVEVTVLAPGPERQPVTRTLVFNWSMMAGLDHLGILDEMMAVGVVQHAVSLNVLRTGERIVFDLSALSADVEHAFTLNMEQGQFVDILLTHLAASSAVTIEWDTRIVSLDQGKDGCTVVAAGVDGEITRRVGWVVGADGTRSVVRRQLGLGFPGLTWPERFVAVNLRFDFSTMGIKEAATHIDPDRGALIAQIDRTGLWSYLYAENERLPEESIEARMQAVFADVLPDGADPRVESWVAHRMHQRVADTFRVGRVLLVGGAAHVTAPTSGFGLVGSFFDVLAATEVLGAMASGEADEVVLDRYADDRRRVFTEITSPISSDTKMLIFNGSETGRLERELTRYRAAAASRASVQEFLLLAGELASPSLLASP</sequence>
<keyword evidence="5" id="KW-1185">Reference proteome</keyword>
<dbReference type="PANTHER" id="PTHR43476:SF4">
    <property type="entry name" value="BLR0106 PROTEIN"/>
    <property type="match status" value="1"/>
</dbReference>
<evidence type="ECO:0000313" key="4">
    <source>
        <dbReference type="EMBL" id="UPU46502.1"/>
    </source>
</evidence>
<dbReference type="AlphaFoldDB" id="A0AB38RM73"/>
<protein>
    <submittedName>
        <fullName evidence="4">FAD-dependent monooxygenase</fullName>
    </submittedName>
</protein>
<dbReference type="Pfam" id="PF01494">
    <property type="entry name" value="FAD_binding_3"/>
    <property type="match status" value="1"/>
</dbReference>
<evidence type="ECO:0000259" key="3">
    <source>
        <dbReference type="Pfam" id="PF01494"/>
    </source>
</evidence>
<keyword evidence="1" id="KW-0560">Oxidoreductase</keyword>
<gene>
    <name evidence="4" type="ORF">M0639_32675</name>
</gene>
<dbReference type="Gene3D" id="3.30.70.2450">
    <property type="match status" value="1"/>
</dbReference>